<dbReference type="PANTHER" id="PTHR19932">
    <property type="entry name" value="WD REPEAT AND HMG-BOX DNA BINDING PROTEIN"/>
    <property type="match status" value="1"/>
</dbReference>
<dbReference type="PROSITE" id="PS50082">
    <property type="entry name" value="WD_REPEATS_2"/>
    <property type="match status" value="2"/>
</dbReference>
<dbReference type="InterPro" id="IPR019775">
    <property type="entry name" value="WD40_repeat_CS"/>
</dbReference>
<dbReference type="Pfam" id="PF24817">
    <property type="entry name" value="WD40_WDHD1_1st"/>
    <property type="match status" value="1"/>
</dbReference>
<evidence type="ECO:0008006" key="11">
    <source>
        <dbReference type="Google" id="ProtNLM"/>
    </source>
</evidence>
<feature type="repeat" description="WD" evidence="5">
    <location>
        <begin position="133"/>
        <end position="174"/>
    </location>
</feature>
<dbReference type="SMART" id="SM00320">
    <property type="entry name" value="WD40"/>
    <property type="match status" value="4"/>
</dbReference>
<gene>
    <name evidence="9" type="ORF">HHI36_008131</name>
</gene>
<dbReference type="AlphaFoldDB" id="A0ABD2MRU1"/>
<feature type="domain" description="WDHD1/CFT4 helical bundle" evidence="7">
    <location>
        <begin position="689"/>
        <end position="756"/>
    </location>
</feature>
<dbReference type="PROSITE" id="PS50294">
    <property type="entry name" value="WD_REPEATS_REGION"/>
    <property type="match status" value="1"/>
</dbReference>
<protein>
    <recommendedName>
        <fullName evidence="11">WD repeat and HMG-box DNA-binding protein 1</fullName>
    </recommendedName>
</protein>
<dbReference type="Pfam" id="PF12341">
    <property type="entry name" value="Mcl1_mid"/>
    <property type="match status" value="1"/>
</dbReference>
<dbReference type="EMBL" id="JABFTP020000021">
    <property type="protein sequence ID" value="KAL3269048.1"/>
    <property type="molecule type" value="Genomic_DNA"/>
</dbReference>
<keyword evidence="2 5" id="KW-0853">WD repeat</keyword>
<evidence type="ECO:0000259" key="8">
    <source>
        <dbReference type="Pfam" id="PF24817"/>
    </source>
</evidence>
<dbReference type="InterPro" id="IPR001680">
    <property type="entry name" value="WD40_rpt"/>
</dbReference>
<dbReference type="GO" id="GO:0005634">
    <property type="term" value="C:nucleus"/>
    <property type="evidence" value="ECO:0007669"/>
    <property type="project" value="UniProtKB-SubCell"/>
</dbReference>
<evidence type="ECO:0000256" key="4">
    <source>
        <dbReference type="ARBA" id="ARBA00023242"/>
    </source>
</evidence>
<dbReference type="SUPFAM" id="SSF50978">
    <property type="entry name" value="WD40 repeat-like"/>
    <property type="match status" value="1"/>
</dbReference>
<evidence type="ECO:0000313" key="10">
    <source>
        <dbReference type="Proteomes" id="UP001516400"/>
    </source>
</evidence>
<dbReference type="PANTHER" id="PTHR19932:SF10">
    <property type="entry name" value="WD REPEAT AND HMG-BOX DNA-BINDING PROTEIN 1"/>
    <property type="match status" value="1"/>
</dbReference>
<name>A0ABD2MRU1_9CUCU</name>
<dbReference type="Proteomes" id="UP001516400">
    <property type="component" value="Unassembled WGS sequence"/>
</dbReference>
<dbReference type="PROSITE" id="PS00678">
    <property type="entry name" value="WD_REPEATS_1"/>
    <property type="match status" value="1"/>
</dbReference>
<feature type="domain" description="WDHD1/CFT4 second beta-propeller" evidence="6">
    <location>
        <begin position="386"/>
        <end position="665"/>
    </location>
</feature>
<dbReference type="InterPro" id="IPR057646">
    <property type="entry name" value="WD40_WDHD1_1st"/>
</dbReference>
<dbReference type="InterPro" id="IPR022100">
    <property type="entry name" value="WDHD1/CFT4_beta-prop_2nd"/>
</dbReference>
<organism evidence="9 10">
    <name type="scientific">Cryptolaemus montrouzieri</name>
    <dbReference type="NCBI Taxonomy" id="559131"/>
    <lineage>
        <taxon>Eukaryota</taxon>
        <taxon>Metazoa</taxon>
        <taxon>Ecdysozoa</taxon>
        <taxon>Arthropoda</taxon>
        <taxon>Hexapoda</taxon>
        <taxon>Insecta</taxon>
        <taxon>Pterygota</taxon>
        <taxon>Neoptera</taxon>
        <taxon>Endopterygota</taxon>
        <taxon>Coleoptera</taxon>
        <taxon>Polyphaga</taxon>
        <taxon>Cucujiformia</taxon>
        <taxon>Coccinelloidea</taxon>
        <taxon>Coccinellidae</taxon>
        <taxon>Scymninae</taxon>
        <taxon>Scymnini</taxon>
        <taxon>Cryptolaemus</taxon>
    </lineage>
</organism>
<sequence>MSISHVPLRYAHNEGHTDVCFSENGQKYISCGSDGDIRIWSQDLYEDPVHNCVGEWALAVRQKRNKLYIATSSNDVQIITFPEGDRDGILDRYVAPINNMAISKNGDLVALAAEEMEVKLIQFRGEDKIKSSLTGFTGPCLSVAVCPNSKLVAASGGDGKLLVWNVSDGSLVKEISCFPKVNSFFNAKSLCKIDFDPVSGEHLAYPDGTSVIILNTSDWSEVATLSCTDVTEVYSIVQYSPCGKFLAASSIAGDFVIWDIFNETVNNSTKHPNNTRVCAFVWNPSGLNQIVYTDIEGQLGLMSNCIDKGEFSDDKNKKENEKELDEDNEVEFGDIQFEDDEEDNENVVSLEKLKKQYADDDEPELQSIISKSPTPRPRTPVIPLQEPFMPSSTPIHLDPRYLCWNEVGIIRGYGTILDEDESSPKSIEVDFHDSTFHNSMMMQNYHNYTLGSLSISVLAVANEKQINVIPLASRTKEWSLNMEDTEEIVSIATSDQLVCIGLSNYLIRVCSSYGTQRAIFSAPGPIVCMAAFKDDILVAYHSGVVRNGDQCINFKLIRLEGMNCQGQELGTTLGPQSSLLWLGFSDCGTPGVLDSRGMLHMFPLNANTWIPFCNTASHRKGLADGFFVTAILESNQTLCGIKCKGTMYPTIVPRPTMCEIPLEAPFAEMPTDKSQMESSLFTWSTLNILDSEKKLKETALKTFALACKTNLDQRAQEIMEILSNTQILNLGMKYASRLEKRKLVEKLTDLASRLSEQMNENKNENVTVTVTDMNKSSNKN</sequence>
<dbReference type="Gene3D" id="2.130.10.10">
    <property type="entry name" value="YVTN repeat-like/Quinoprotein amine dehydrogenase"/>
    <property type="match status" value="2"/>
</dbReference>
<dbReference type="InterPro" id="IPR048591">
    <property type="entry name" value="WDHD1/CFT4_hel"/>
</dbReference>
<feature type="repeat" description="WD" evidence="5">
    <location>
        <begin position="9"/>
        <end position="41"/>
    </location>
</feature>
<evidence type="ECO:0000256" key="3">
    <source>
        <dbReference type="ARBA" id="ARBA00022737"/>
    </source>
</evidence>
<feature type="domain" description="WDHD1 first WD40" evidence="8">
    <location>
        <begin position="9"/>
        <end position="301"/>
    </location>
</feature>
<evidence type="ECO:0000256" key="1">
    <source>
        <dbReference type="ARBA" id="ARBA00004123"/>
    </source>
</evidence>
<comment type="subcellular location">
    <subcellularLocation>
        <location evidence="1">Nucleus</location>
    </subcellularLocation>
</comment>
<keyword evidence="4" id="KW-0539">Nucleus</keyword>
<reference evidence="9 10" key="1">
    <citation type="journal article" date="2021" name="BMC Biol.">
        <title>Horizontally acquired antibacterial genes associated with adaptive radiation of ladybird beetles.</title>
        <authorList>
            <person name="Li H.S."/>
            <person name="Tang X.F."/>
            <person name="Huang Y.H."/>
            <person name="Xu Z.Y."/>
            <person name="Chen M.L."/>
            <person name="Du X.Y."/>
            <person name="Qiu B.Y."/>
            <person name="Chen P.T."/>
            <person name="Zhang W."/>
            <person name="Slipinski A."/>
            <person name="Escalona H.E."/>
            <person name="Waterhouse R.M."/>
            <person name="Zwick A."/>
            <person name="Pang H."/>
        </authorList>
    </citation>
    <scope>NUCLEOTIDE SEQUENCE [LARGE SCALE GENOMIC DNA]</scope>
    <source>
        <strain evidence="9">SYSU2018</strain>
    </source>
</reference>
<evidence type="ECO:0000256" key="2">
    <source>
        <dbReference type="ARBA" id="ARBA00022574"/>
    </source>
</evidence>
<evidence type="ECO:0000313" key="9">
    <source>
        <dbReference type="EMBL" id="KAL3269048.1"/>
    </source>
</evidence>
<proteinExistence type="predicted"/>
<dbReference type="Pfam" id="PF20946">
    <property type="entry name" value="Ctf4_C"/>
    <property type="match status" value="1"/>
</dbReference>
<accession>A0ABD2MRU1</accession>
<evidence type="ECO:0000256" key="5">
    <source>
        <dbReference type="PROSITE-ProRule" id="PRU00221"/>
    </source>
</evidence>
<comment type="caution">
    <text evidence="9">The sequence shown here is derived from an EMBL/GenBank/DDBJ whole genome shotgun (WGS) entry which is preliminary data.</text>
</comment>
<evidence type="ECO:0000259" key="6">
    <source>
        <dbReference type="Pfam" id="PF12341"/>
    </source>
</evidence>
<dbReference type="InterPro" id="IPR015943">
    <property type="entry name" value="WD40/YVTN_repeat-like_dom_sf"/>
</dbReference>
<dbReference type="InterPro" id="IPR036322">
    <property type="entry name" value="WD40_repeat_dom_sf"/>
</dbReference>
<evidence type="ECO:0000259" key="7">
    <source>
        <dbReference type="Pfam" id="PF20946"/>
    </source>
</evidence>
<keyword evidence="10" id="KW-1185">Reference proteome</keyword>
<keyword evidence="3" id="KW-0677">Repeat</keyword>